<gene>
    <name evidence="6" type="primary">atpC</name>
    <name evidence="7" type="ORF">BOO71_0008404</name>
</gene>
<evidence type="ECO:0000256" key="4">
    <source>
        <dbReference type="ARBA" id="ARBA00023065"/>
    </source>
</evidence>
<dbReference type="GO" id="GO:0033179">
    <property type="term" value="C:proton-transporting V-type ATPase, V0 domain"/>
    <property type="evidence" value="ECO:0007669"/>
    <property type="project" value="InterPro"/>
</dbReference>
<comment type="caution">
    <text evidence="7">The sequence shown here is derived from an EMBL/GenBank/DDBJ whole genome shotgun (WGS) entry which is preliminary data.</text>
</comment>
<name>A0A1U7NXH2_9DEIO</name>
<dbReference type="InterPro" id="IPR035067">
    <property type="entry name" value="V-type_ATPase_csu/dsu"/>
</dbReference>
<evidence type="ECO:0000256" key="3">
    <source>
        <dbReference type="ARBA" id="ARBA00022781"/>
    </source>
</evidence>
<dbReference type="AlphaFoldDB" id="A0A1U7NXH2"/>
<dbReference type="PANTHER" id="PTHR38682:SF1">
    <property type="entry name" value="V-TYPE ATP SYNTHASE SUBUNIT C"/>
    <property type="match status" value="1"/>
</dbReference>
<dbReference type="EMBL" id="MSTI01000093">
    <property type="protein sequence ID" value="OLV17628.1"/>
    <property type="molecule type" value="Genomic_DNA"/>
</dbReference>
<dbReference type="HAMAP" id="MF_00314">
    <property type="entry name" value="ATP_synth_C_arch"/>
    <property type="match status" value="1"/>
</dbReference>
<sequence>MNNPYGYINGRVRMMRVALVDARAMDDVTNTLNYQEFLRQISETPLREDLGEATAQGAGLGQLDEALSRNYLKSISHLRSIATGQPAREIEAMLLRYDLQNVKTLVRGVQTGRSADDIVAGLIPAGTLPWSALQGAAQSADVASLAQTLSVAGGKIGQILRAAVSGGASSLLDLEVALDQGYYRAVLSGVRGTNVRRYFTREIDVRNLLIARQLRGAAPNVRYFIPGGRDVSEADFLRIAGGDNSVSAPDLGAVLEAPDLGSSEAIARRLLDEASRNVAMADALGPGVALDYLRRKEQEIARMRLIGRAKFYGLSKDELQRELEGA</sequence>
<evidence type="ECO:0000313" key="8">
    <source>
        <dbReference type="Proteomes" id="UP000186607"/>
    </source>
</evidence>
<comment type="similarity">
    <text evidence="1 6">Belongs to the V-ATPase V0D/AC39 subunit family.</text>
</comment>
<evidence type="ECO:0000256" key="6">
    <source>
        <dbReference type="HAMAP-Rule" id="MF_00314"/>
    </source>
</evidence>
<dbReference type="GO" id="GO:0005524">
    <property type="term" value="F:ATP binding"/>
    <property type="evidence" value="ECO:0007669"/>
    <property type="project" value="UniProtKB-UniRule"/>
</dbReference>
<evidence type="ECO:0000256" key="5">
    <source>
        <dbReference type="ARBA" id="ARBA00023310"/>
    </source>
</evidence>
<dbReference type="InterPro" id="IPR014272">
    <property type="entry name" value="ATPase_V0-cplx_csu"/>
</dbReference>
<comment type="function">
    <text evidence="6">Produces ATP from ADP in the presence of a proton gradient across the membrane.</text>
</comment>
<evidence type="ECO:0000256" key="2">
    <source>
        <dbReference type="ARBA" id="ARBA00022448"/>
    </source>
</evidence>
<keyword evidence="5 6" id="KW-0066">ATP synthesis</keyword>
<dbReference type="InterPro" id="IPR036079">
    <property type="entry name" value="ATPase_csu/dsu_sf"/>
</dbReference>
<dbReference type="STRING" id="249408.BOO71_0008404"/>
<dbReference type="SUPFAM" id="SSF103486">
    <property type="entry name" value="V-type ATP synthase subunit C"/>
    <property type="match status" value="1"/>
</dbReference>
<keyword evidence="4 6" id="KW-0406">Ion transport</keyword>
<keyword evidence="3 6" id="KW-0375">Hydrogen ion transport</keyword>
<dbReference type="RefSeq" id="WP_075833530.1">
    <property type="nucleotide sequence ID" value="NZ_MSTI01000093.1"/>
</dbReference>
<reference evidence="7 8" key="1">
    <citation type="submission" date="2017-01" db="EMBL/GenBank/DDBJ databases">
        <title>Genome Analysis of Deinococcus marmoris KOPRI26562.</title>
        <authorList>
            <person name="Kim J.H."/>
            <person name="Oh H.-M."/>
        </authorList>
    </citation>
    <scope>NUCLEOTIDE SEQUENCE [LARGE SCALE GENOMIC DNA]</scope>
    <source>
        <strain evidence="7 8">KOPRI26562</strain>
    </source>
</reference>
<keyword evidence="2 6" id="KW-0813">Transport</keyword>
<protein>
    <recommendedName>
        <fullName evidence="6">V-type ATP synthase subunit C</fullName>
    </recommendedName>
    <alternativeName>
        <fullName evidence="6">V-ATPase subunit C</fullName>
    </alternativeName>
</protein>
<dbReference type="GO" id="GO:0046961">
    <property type="term" value="F:proton-transporting ATPase activity, rotational mechanism"/>
    <property type="evidence" value="ECO:0007669"/>
    <property type="project" value="InterPro"/>
</dbReference>
<accession>A0A1U7NXH2</accession>
<dbReference type="InterPro" id="IPR002843">
    <property type="entry name" value="ATPase_V0-cplx_csu/dsu"/>
</dbReference>
<dbReference type="InterPro" id="IPR044911">
    <property type="entry name" value="V-type_ATPase_csu/dsu_dom_3"/>
</dbReference>
<organism evidence="7 8">
    <name type="scientific">Deinococcus marmoris</name>
    <dbReference type="NCBI Taxonomy" id="249408"/>
    <lineage>
        <taxon>Bacteria</taxon>
        <taxon>Thermotogati</taxon>
        <taxon>Deinococcota</taxon>
        <taxon>Deinococci</taxon>
        <taxon>Deinococcales</taxon>
        <taxon>Deinococcaceae</taxon>
        <taxon>Deinococcus</taxon>
    </lineage>
</organism>
<dbReference type="Proteomes" id="UP000186607">
    <property type="component" value="Unassembled WGS sequence"/>
</dbReference>
<dbReference type="GO" id="GO:0046933">
    <property type="term" value="F:proton-transporting ATP synthase activity, rotational mechanism"/>
    <property type="evidence" value="ECO:0007669"/>
    <property type="project" value="UniProtKB-UniRule"/>
</dbReference>
<dbReference type="Pfam" id="PF01992">
    <property type="entry name" value="vATP-synt_AC39"/>
    <property type="match status" value="1"/>
</dbReference>
<dbReference type="InterPro" id="IPR050873">
    <property type="entry name" value="V-ATPase_V0D/AC39_subunit"/>
</dbReference>
<proteinExistence type="inferred from homology"/>
<evidence type="ECO:0000256" key="1">
    <source>
        <dbReference type="ARBA" id="ARBA00006709"/>
    </source>
</evidence>
<keyword evidence="8" id="KW-1185">Reference proteome</keyword>
<dbReference type="Gene3D" id="1.10.132.50">
    <property type="entry name" value="ATP synthase (C/AC39) subunit, domain 3"/>
    <property type="match status" value="1"/>
</dbReference>
<dbReference type="Gene3D" id="1.20.1690.10">
    <property type="entry name" value="V-type ATP synthase subunit C domain"/>
    <property type="match status" value="2"/>
</dbReference>
<dbReference type="PANTHER" id="PTHR38682">
    <property type="entry name" value="V-TYPE ATP SYNTHASE SUBUNIT C"/>
    <property type="match status" value="1"/>
</dbReference>
<dbReference type="OrthoDB" id="73785at2"/>
<dbReference type="GO" id="GO:0042777">
    <property type="term" value="P:proton motive force-driven plasma membrane ATP synthesis"/>
    <property type="evidence" value="ECO:0007669"/>
    <property type="project" value="UniProtKB-UniRule"/>
</dbReference>
<evidence type="ECO:0000313" key="7">
    <source>
        <dbReference type="EMBL" id="OLV17628.1"/>
    </source>
</evidence>